<dbReference type="RefSeq" id="WP_138220635.1">
    <property type="nucleotide sequence ID" value="NZ_VAUO01000008.1"/>
</dbReference>
<gene>
    <name evidence="2" type="ORF">FEM01_16905</name>
</gene>
<name>A0A5R8YUX1_9PSED</name>
<feature type="compositionally biased region" description="Basic residues" evidence="1">
    <location>
        <begin position="343"/>
        <end position="352"/>
    </location>
</feature>
<comment type="caution">
    <text evidence="2">The sequence shown here is derived from an EMBL/GenBank/DDBJ whole genome shotgun (WGS) entry which is preliminary data.</text>
</comment>
<evidence type="ECO:0000256" key="1">
    <source>
        <dbReference type="SAM" id="MobiDB-lite"/>
    </source>
</evidence>
<keyword evidence="3" id="KW-1185">Reference proteome</keyword>
<feature type="region of interest" description="Disordered" evidence="1">
    <location>
        <begin position="343"/>
        <end position="389"/>
    </location>
</feature>
<evidence type="ECO:0008006" key="4">
    <source>
        <dbReference type="Google" id="ProtNLM"/>
    </source>
</evidence>
<accession>A0A5R8YUX1</accession>
<reference evidence="2 3" key="1">
    <citation type="submission" date="2019-05" db="EMBL/GenBank/DDBJ databases">
        <title>Pseudomonas sp. SC006 isolated from lettuce that can produce HBGAs.</title>
        <authorList>
            <person name="Wang D."/>
            <person name="Liao N."/>
            <person name="Liu D."/>
            <person name="Zhang Z."/>
            <person name="Zou S."/>
        </authorList>
    </citation>
    <scope>NUCLEOTIDE SEQUENCE [LARGE SCALE GENOMIC DNA]</scope>
    <source>
        <strain evidence="2 3">SC006</strain>
    </source>
</reference>
<proteinExistence type="predicted"/>
<dbReference type="Proteomes" id="UP000309819">
    <property type="component" value="Unassembled WGS sequence"/>
</dbReference>
<protein>
    <recommendedName>
        <fullName evidence="4">TnsE C-terminal domain-containing protein</fullName>
    </recommendedName>
</protein>
<dbReference type="OrthoDB" id="7028944at2"/>
<organism evidence="2 3">
    <name type="scientific">Pseudomonas mosselii</name>
    <dbReference type="NCBI Taxonomy" id="78327"/>
    <lineage>
        <taxon>Bacteria</taxon>
        <taxon>Pseudomonadati</taxon>
        <taxon>Pseudomonadota</taxon>
        <taxon>Gammaproteobacteria</taxon>
        <taxon>Pseudomonadales</taxon>
        <taxon>Pseudomonadaceae</taxon>
        <taxon>Pseudomonas</taxon>
    </lineage>
</organism>
<dbReference type="EMBL" id="VAUO01000008">
    <property type="protein sequence ID" value="TLP57292.1"/>
    <property type="molecule type" value="Genomic_DNA"/>
</dbReference>
<evidence type="ECO:0000313" key="2">
    <source>
        <dbReference type="EMBL" id="TLP57292.1"/>
    </source>
</evidence>
<dbReference type="AlphaFoldDB" id="A0A5R8YUX1"/>
<evidence type="ECO:0000313" key="3">
    <source>
        <dbReference type="Proteomes" id="UP000309819"/>
    </source>
</evidence>
<sequence length="564" mass="63220">MLDPYSIRKPGIGSSNLHVEELAKVRGQVVVCWHGGLQKNHSPNTVPLAEVTFRTLHPDNNFGSLVHHDVVISHLGSLRVGTVWKQGNLIGEIGMDRLRPQRVNFDPRSWQLVTAKSASLFESYMQQFPKRCGSSWLIKLTTASGETILVPCLEFLTRCYGRSSETARLLVTYGLKTIQDLYFYEFNPNPERLLLPLERGVSVREAPFLAHAMYDDYTRDICQILHNKLQAEFKPGNQAFIQVPPWFKGWGQIEGQGYWIDDKTFLLLRIDGLSEPDGPPITVEYKRYTKDAAEQGTSAGRPYSRKLPLGASTVAVSITGTEAPNSKTSQTVYDPPFRTLGTKRKLHHRKKSIPGQAGRPVPGCEKDRLAPGDPRGNGEGGGKSEHVSPEATPEGIVALMWQTCLSLAQSLPTYISELGWYTKAFGFQTEGVPRFEYLSFPTKKKGAPIRLPKPVLIIRMMVGGRHIYILEIHRNPRKSEDEKGITKHVEDSYRGLMVELPPNGKVADIELAVIFKNIIANNCRIKKSQMSNYPHVTFVHRPKEEGCQPFGKVVLKHLSKLIGH</sequence>